<organism evidence="1 2">
    <name type="scientific">Fusarium pseudoanthophilum</name>
    <dbReference type="NCBI Taxonomy" id="48495"/>
    <lineage>
        <taxon>Eukaryota</taxon>
        <taxon>Fungi</taxon>
        <taxon>Dikarya</taxon>
        <taxon>Ascomycota</taxon>
        <taxon>Pezizomycotina</taxon>
        <taxon>Sordariomycetes</taxon>
        <taxon>Hypocreomycetidae</taxon>
        <taxon>Hypocreales</taxon>
        <taxon>Nectriaceae</taxon>
        <taxon>Fusarium</taxon>
        <taxon>Fusarium fujikuroi species complex</taxon>
    </lineage>
</organism>
<dbReference type="EMBL" id="JAAOAR010000907">
    <property type="protein sequence ID" value="KAF5572526.1"/>
    <property type="molecule type" value="Genomic_DNA"/>
</dbReference>
<evidence type="ECO:0000313" key="1">
    <source>
        <dbReference type="EMBL" id="KAF5572526.1"/>
    </source>
</evidence>
<accession>A0A8H5NMZ7</accession>
<dbReference type="AlphaFoldDB" id="A0A8H5NMZ7"/>
<keyword evidence="2" id="KW-1185">Reference proteome</keyword>
<proteinExistence type="predicted"/>
<reference evidence="1 2" key="1">
    <citation type="submission" date="2020-05" db="EMBL/GenBank/DDBJ databases">
        <title>Identification and distribution of gene clusters putatively required for synthesis of sphingolipid metabolism inhibitors in phylogenetically diverse species of the filamentous fungus Fusarium.</title>
        <authorList>
            <person name="Kim H.-S."/>
            <person name="Busman M."/>
            <person name="Brown D.W."/>
            <person name="Divon H."/>
            <person name="Uhlig S."/>
            <person name="Proctor R.H."/>
        </authorList>
    </citation>
    <scope>NUCLEOTIDE SEQUENCE [LARGE SCALE GENOMIC DNA]</scope>
    <source>
        <strain evidence="1 2">NRRL 25211</strain>
    </source>
</reference>
<evidence type="ECO:0000313" key="2">
    <source>
        <dbReference type="Proteomes" id="UP000544095"/>
    </source>
</evidence>
<comment type="caution">
    <text evidence="1">The sequence shown here is derived from an EMBL/GenBank/DDBJ whole genome shotgun (WGS) entry which is preliminary data.</text>
</comment>
<protein>
    <submittedName>
        <fullName evidence="1">Uncharacterized protein</fullName>
    </submittedName>
</protein>
<name>A0A8H5NMZ7_9HYPO</name>
<sequence>MSSREQPVVPRASLLGLPFELREQIYHEYFTVNGGYVYDTDSDKLIQANNLSIELSLRYACRSIAWETRQYPFSLNTITFSTLYRQDWRKQAASVDYIARHYVTFQHAMLIRLKRLLTSEMYENSDPRYSQYLPVIKKDIARSVALSDRAPDVPWDQYAFNALRGAREGGCIKSMHMSPTTMRVCPTDRTVFFSRAADYLLRQVADKHTEEFSHAIEEILPGWTDSHSVAEFFDLGFDPWAIPSVAEVKGKWEKLQLSFLWESLENWYQMPWKVDGYTGPEYRYKRKYRFSAASVAVRLLGHLSQQQRLTVSKIVLNEDRYAIGNPECHILGLIPYFQENPKLYIEHRVGLWRNIVPISDSLTAQDISVEDQGDIRAGRSLPSIHQIYSSWPARVITNIIMHTSQALKEGLPPKSYSLTFDGDPDPNHSTEFFSTIMKPRIAWLTANTDCVAQGLLLPPEHFNYPFNTRMSIEGLHPVEEEATLLRCNFSLQQPWNYKEIVDDHKALRCGSLETFMGSHYEPSIIDVSTDVIDWVKIKKESFHREEVPNAVGGESQT</sequence>
<gene>
    <name evidence="1" type="ORF">FPANT_13024</name>
</gene>
<dbReference type="Proteomes" id="UP000544095">
    <property type="component" value="Unassembled WGS sequence"/>
</dbReference>